<reference evidence="2" key="1">
    <citation type="submission" date="2023-08" db="EMBL/GenBank/DDBJ databases">
        <authorList>
            <person name="Chen Y."/>
            <person name="Shah S."/>
            <person name="Dougan E. K."/>
            <person name="Thang M."/>
            <person name="Chan C."/>
        </authorList>
    </citation>
    <scope>NUCLEOTIDE SEQUENCE</scope>
</reference>
<dbReference type="SUPFAM" id="SSF48371">
    <property type="entry name" value="ARM repeat"/>
    <property type="match status" value="1"/>
</dbReference>
<accession>A0AA36I7W8</accession>
<dbReference type="Gene3D" id="1.25.10.10">
    <property type="entry name" value="Leucine-rich Repeat Variant"/>
    <property type="match status" value="1"/>
</dbReference>
<feature type="region of interest" description="Disordered" evidence="1">
    <location>
        <begin position="1"/>
        <end position="24"/>
    </location>
</feature>
<dbReference type="Proteomes" id="UP001178507">
    <property type="component" value="Unassembled WGS sequence"/>
</dbReference>
<comment type="caution">
    <text evidence="2">The sequence shown here is derived from an EMBL/GenBank/DDBJ whole genome shotgun (WGS) entry which is preliminary data.</text>
</comment>
<dbReference type="AlphaFoldDB" id="A0AA36I7W8"/>
<dbReference type="EMBL" id="CAUJNA010000891">
    <property type="protein sequence ID" value="CAJ1382342.1"/>
    <property type="molecule type" value="Genomic_DNA"/>
</dbReference>
<name>A0AA36I7W8_9DINO</name>
<keyword evidence="3" id="KW-1185">Reference proteome</keyword>
<proteinExistence type="predicted"/>
<evidence type="ECO:0000313" key="3">
    <source>
        <dbReference type="Proteomes" id="UP001178507"/>
    </source>
</evidence>
<gene>
    <name evidence="2" type="ORF">EVOR1521_LOCUS9735</name>
</gene>
<feature type="compositionally biased region" description="Pro residues" evidence="1">
    <location>
        <begin position="8"/>
        <end position="22"/>
    </location>
</feature>
<evidence type="ECO:0000256" key="1">
    <source>
        <dbReference type="SAM" id="MobiDB-lite"/>
    </source>
</evidence>
<organism evidence="2 3">
    <name type="scientific">Effrenium voratum</name>
    <dbReference type="NCBI Taxonomy" id="2562239"/>
    <lineage>
        <taxon>Eukaryota</taxon>
        <taxon>Sar</taxon>
        <taxon>Alveolata</taxon>
        <taxon>Dinophyceae</taxon>
        <taxon>Suessiales</taxon>
        <taxon>Symbiodiniaceae</taxon>
        <taxon>Effrenium</taxon>
    </lineage>
</organism>
<protein>
    <submittedName>
        <fullName evidence="2">Uncharacterized protein</fullName>
    </submittedName>
</protein>
<evidence type="ECO:0000313" key="2">
    <source>
        <dbReference type="EMBL" id="CAJ1382342.1"/>
    </source>
</evidence>
<dbReference type="InterPro" id="IPR016024">
    <property type="entry name" value="ARM-type_fold"/>
</dbReference>
<sequence>MFTEDAMLPPPPATPPKAPPAPQDAEVTVLERLMAPPSVYSTRIMNLRNNEKKPSPARIRPGIVFEDKVAEVQAEEQLQKPKQPSPLERQLRALQHLDLELCAEVCTALDRLSFDDLEQPPGEASRLQPLLELLWNLTFEPKGVEAVAVASLEPVMRKHLADVELQVAMCALLLNLAVREENRQLILHTGLADLMCQALEMHQDEQLLEHGCQALYMLACHPALRPSLAAAGALRAARLAAARGKSANWGAWLQELLMC</sequence>
<dbReference type="InterPro" id="IPR011989">
    <property type="entry name" value="ARM-like"/>
</dbReference>